<organism evidence="2">
    <name type="scientific">Mucor ambiguus</name>
    <dbReference type="NCBI Taxonomy" id="91626"/>
    <lineage>
        <taxon>Eukaryota</taxon>
        <taxon>Fungi</taxon>
        <taxon>Fungi incertae sedis</taxon>
        <taxon>Mucoromycota</taxon>
        <taxon>Mucoromycotina</taxon>
        <taxon>Mucoromycetes</taxon>
        <taxon>Mucorales</taxon>
        <taxon>Mucorineae</taxon>
        <taxon>Mucoraceae</taxon>
        <taxon>Mucor</taxon>
    </lineage>
</organism>
<dbReference type="InterPro" id="IPR038717">
    <property type="entry name" value="Tc1-like_DDE_dom"/>
</dbReference>
<dbReference type="Gene3D" id="3.30.420.10">
    <property type="entry name" value="Ribonuclease H-like superfamily/Ribonuclease H"/>
    <property type="match status" value="1"/>
</dbReference>
<dbReference type="EMBL" id="DF836871">
    <property type="protein sequence ID" value="GAN11401.1"/>
    <property type="molecule type" value="Genomic_DNA"/>
</dbReference>
<sequence length="275" mass="31793">MPTSSVQSILDRINKKGRAERHLKAAIRSDPLSSYEDLQMELVRVGFNVCRDTKREDRLLWSKERANWTDNQWNNVVWSDESRFIIHGNFPGRRVLRNGGGGGIMVWGCFWVSGFGTIAIVEEKFNQDVYIDTLAQTFHSWYQNLIAKTDKPLLLQEDGAICYTGLYARLWKEAHQIKGFGYWPAQSPDLNPIDHIWYSLEALVQKRKASIHSMEDLKVALKEEWPRMDAEFAKRLVVNMGRRYQAVIGAKGGPTRHSFFILFFIPALINVRTFL</sequence>
<proteinExistence type="predicted"/>
<evidence type="ECO:0000313" key="2">
    <source>
        <dbReference type="EMBL" id="GAN11401.1"/>
    </source>
</evidence>
<name>A0A0C9MKT7_9FUNG</name>
<dbReference type="AlphaFoldDB" id="A0A0C9MKT7"/>
<evidence type="ECO:0000313" key="3">
    <source>
        <dbReference type="Proteomes" id="UP000053815"/>
    </source>
</evidence>
<feature type="domain" description="Tc1-like transposase DDE" evidence="1">
    <location>
        <begin position="98"/>
        <end position="217"/>
    </location>
</feature>
<dbReference type="Pfam" id="PF13358">
    <property type="entry name" value="DDE_3"/>
    <property type="match status" value="1"/>
</dbReference>
<dbReference type="Proteomes" id="UP000053815">
    <property type="component" value="Unassembled WGS sequence"/>
</dbReference>
<keyword evidence="3" id="KW-1185">Reference proteome</keyword>
<accession>A0A0C9MKT7</accession>
<protein>
    <recommendedName>
        <fullName evidence="1">Tc1-like transposase DDE domain-containing protein</fullName>
    </recommendedName>
</protein>
<dbReference type="GO" id="GO:0003676">
    <property type="term" value="F:nucleic acid binding"/>
    <property type="evidence" value="ECO:0007669"/>
    <property type="project" value="InterPro"/>
</dbReference>
<evidence type="ECO:0000259" key="1">
    <source>
        <dbReference type="Pfam" id="PF13358"/>
    </source>
</evidence>
<dbReference type="InterPro" id="IPR036397">
    <property type="entry name" value="RNaseH_sf"/>
</dbReference>
<dbReference type="STRING" id="91626.A0A0C9MKT7"/>
<reference evidence="2" key="1">
    <citation type="submission" date="2014-09" db="EMBL/GenBank/DDBJ databases">
        <title>Draft genome sequence of an oleaginous Mucoromycotina fungus Mucor ambiguus NBRC6742.</title>
        <authorList>
            <person name="Takeda I."/>
            <person name="Yamane N."/>
            <person name="Morita T."/>
            <person name="Tamano K."/>
            <person name="Machida M."/>
            <person name="Baker S."/>
            <person name="Koike H."/>
        </authorList>
    </citation>
    <scope>NUCLEOTIDE SEQUENCE</scope>
    <source>
        <strain evidence="2">NBRC 6742</strain>
    </source>
</reference>
<gene>
    <name evidence="2" type="ORF">MAM1_0582d10963</name>
</gene>
<dbReference type="OrthoDB" id="2446457at2759"/>